<protein>
    <submittedName>
        <fullName evidence="2">Uncharacterized protein</fullName>
    </submittedName>
</protein>
<keyword evidence="3" id="KW-1185">Reference proteome</keyword>
<reference evidence="2 3" key="1">
    <citation type="submission" date="2023-11" db="EMBL/GenBank/DDBJ databases">
        <title>Halocaridina rubra genome assembly.</title>
        <authorList>
            <person name="Smith C."/>
        </authorList>
    </citation>
    <scope>NUCLEOTIDE SEQUENCE [LARGE SCALE GENOMIC DNA]</scope>
    <source>
        <strain evidence="2">EP-1</strain>
        <tissue evidence="2">Whole</tissue>
    </source>
</reference>
<feature type="compositionally biased region" description="Basic residues" evidence="1">
    <location>
        <begin position="63"/>
        <end position="75"/>
    </location>
</feature>
<gene>
    <name evidence="2" type="ORF">SK128_022584</name>
</gene>
<dbReference type="Proteomes" id="UP001381693">
    <property type="component" value="Unassembled WGS sequence"/>
</dbReference>
<evidence type="ECO:0000313" key="3">
    <source>
        <dbReference type="Proteomes" id="UP001381693"/>
    </source>
</evidence>
<comment type="caution">
    <text evidence="2">The sequence shown here is derived from an EMBL/GenBank/DDBJ whole genome shotgun (WGS) entry which is preliminary data.</text>
</comment>
<evidence type="ECO:0000313" key="2">
    <source>
        <dbReference type="EMBL" id="KAK7034568.1"/>
    </source>
</evidence>
<dbReference type="AlphaFoldDB" id="A0AAN8ZU06"/>
<feature type="compositionally biased region" description="Basic and acidic residues" evidence="1">
    <location>
        <begin position="1"/>
        <end position="50"/>
    </location>
</feature>
<accession>A0AAN8ZU06</accession>
<dbReference type="EMBL" id="JAXCGZ010022291">
    <property type="protein sequence ID" value="KAK7034568.1"/>
    <property type="molecule type" value="Genomic_DNA"/>
</dbReference>
<organism evidence="2 3">
    <name type="scientific">Halocaridina rubra</name>
    <name type="common">Hawaiian red shrimp</name>
    <dbReference type="NCBI Taxonomy" id="373956"/>
    <lineage>
        <taxon>Eukaryota</taxon>
        <taxon>Metazoa</taxon>
        <taxon>Ecdysozoa</taxon>
        <taxon>Arthropoda</taxon>
        <taxon>Crustacea</taxon>
        <taxon>Multicrustacea</taxon>
        <taxon>Malacostraca</taxon>
        <taxon>Eumalacostraca</taxon>
        <taxon>Eucarida</taxon>
        <taxon>Decapoda</taxon>
        <taxon>Pleocyemata</taxon>
        <taxon>Caridea</taxon>
        <taxon>Atyoidea</taxon>
        <taxon>Atyidae</taxon>
        <taxon>Halocaridina</taxon>
    </lineage>
</organism>
<proteinExistence type="predicted"/>
<sequence length="75" mass="8646">MDKTANEGIRRTTKEAERCRKEDCRDTDTRGKETRDKSREKGRTIEEDAQGRGGCGPQGKVREHPRKKKGYRGRP</sequence>
<evidence type="ECO:0000256" key="1">
    <source>
        <dbReference type="SAM" id="MobiDB-lite"/>
    </source>
</evidence>
<feature type="region of interest" description="Disordered" evidence="1">
    <location>
        <begin position="1"/>
        <end position="75"/>
    </location>
</feature>
<name>A0AAN8ZU06_HALRR</name>